<dbReference type="PROSITE" id="PS51382">
    <property type="entry name" value="SPX"/>
    <property type="match status" value="1"/>
</dbReference>
<organism evidence="3 4">
    <name type="scientific">Tribonema minus</name>
    <dbReference type="NCBI Taxonomy" id="303371"/>
    <lineage>
        <taxon>Eukaryota</taxon>
        <taxon>Sar</taxon>
        <taxon>Stramenopiles</taxon>
        <taxon>Ochrophyta</taxon>
        <taxon>PX clade</taxon>
        <taxon>Xanthophyceae</taxon>
        <taxon>Tribonematales</taxon>
        <taxon>Tribonemataceae</taxon>
        <taxon>Tribonema</taxon>
    </lineage>
</organism>
<feature type="region of interest" description="Disordered" evidence="1">
    <location>
        <begin position="171"/>
        <end position="192"/>
    </location>
</feature>
<dbReference type="OrthoDB" id="6493944at2759"/>
<dbReference type="Proteomes" id="UP000664859">
    <property type="component" value="Unassembled WGS sequence"/>
</dbReference>
<protein>
    <recommendedName>
        <fullName evidence="2">SPX domain-containing protein</fullName>
    </recommendedName>
</protein>
<dbReference type="PANTHER" id="PTHR45978">
    <property type="entry name" value="SPX DOMAIN-CONTAINING PROTEIN 3"/>
    <property type="match status" value="1"/>
</dbReference>
<dbReference type="GO" id="GO:0016036">
    <property type="term" value="P:cellular response to phosphate starvation"/>
    <property type="evidence" value="ECO:0007669"/>
    <property type="project" value="InterPro"/>
</dbReference>
<keyword evidence="4" id="KW-1185">Reference proteome</keyword>
<name>A0A835YXF1_9STRA</name>
<feature type="compositionally biased region" description="Low complexity" evidence="1">
    <location>
        <begin position="605"/>
        <end position="616"/>
    </location>
</feature>
<proteinExistence type="predicted"/>
<comment type="caution">
    <text evidence="3">The sequence shown here is derived from an EMBL/GenBank/DDBJ whole genome shotgun (WGS) entry which is preliminary data.</text>
</comment>
<dbReference type="AlphaFoldDB" id="A0A835YXF1"/>
<dbReference type="Pfam" id="PF03105">
    <property type="entry name" value="SPX"/>
    <property type="match status" value="2"/>
</dbReference>
<evidence type="ECO:0000256" key="1">
    <source>
        <dbReference type="SAM" id="MobiDB-lite"/>
    </source>
</evidence>
<feature type="domain" description="SPX" evidence="2">
    <location>
        <begin position="1"/>
        <end position="335"/>
    </location>
</feature>
<sequence>MKFGKNLSRVIQELSLPEWEPMWLNYKQLKKKIKMITKQQEAGHLPERRTTPDEMSHSADEVEFFRLMEAELKKGARDDAMDEAEALAYRQRLRTASARLSFQRAALANDVRSTARPASERPRARRFSAPRSRGIAGSAARLVPPTLAAREPLWMRCRPLTCSTRGGDHSTLGHAGGARSARPRCSFSGGPAPAAQRTLSAADAARLEKLRGLRRARCSACVRGAPAAALPGARERWAAFFLNVEQQFTLRMRAVEESLRYTKFLLDNKSLGLDSGFSDEFRAEMWTANMRACVSVYRELLLLEHWIVMSYCGFSKILKKHDRWTGYMTREKYMERVVAQQPFTQCSQLIAMLTTIDRLFRELIAMLTTIDRLFRELLRHAAALGAYAHALQEIGANIEDMAQLRSFEQHIAGVKTYASQASREYATHAEGLRCCCEGSAQEDDCTRRHSPLPGGPSRSGGGSGGGARGARSSGSSDSEMGDYAAASHAAPPGKGGSGGGGARSRGSAQGSSGGSGGSGAPSARRDAERRAAGSQQQQQQHVRPPQPPQQQQQRPQQRHADSGGGGSSSGTYAHMGGGQLGALAAAAREGQLGTLAAVAEEAFAAQSAAAATAAAAQPISDSTSPIATPPLRSAAPQAAPQATPVAFAPPSSKRPRHTPALNPGPRPHMHGSGGGGSGGGGSSGGGGGGSHTGGHSGPGRPYAAPPEAFPDPGSGPPPPAGGGRSSAQGKRGGRGRGGGGRQD</sequence>
<feature type="compositionally biased region" description="Low complexity" evidence="1">
    <location>
        <begin position="535"/>
        <end position="555"/>
    </location>
</feature>
<feature type="region of interest" description="Disordered" evidence="1">
    <location>
        <begin position="605"/>
        <end position="743"/>
    </location>
</feature>
<evidence type="ECO:0000259" key="2">
    <source>
        <dbReference type="PROSITE" id="PS51382"/>
    </source>
</evidence>
<feature type="compositionally biased region" description="Gly residues" evidence="1">
    <location>
        <begin position="457"/>
        <end position="468"/>
    </location>
</feature>
<feature type="compositionally biased region" description="Low complexity" evidence="1">
    <location>
        <begin position="629"/>
        <end position="650"/>
    </location>
</feature>
<gene>
    <name evidence="3" type="ORF">JKP88DRAFT_346652</name>
</gene>
<accession>A0A835YXF1</accession>
<evidence type="ECO:0000313" key="3">
    <source>
        <dbReference type="EMBL" id="KAG5181235.1"/>
    </source>
</evidence>
<reference evidence="3" key="1">
    <citation type="submission" date="2021-02" db="EMBL/GenBank/DDBJ databases">
        <title>First Annotated Genome of the Yellow-green Alga Tribonema minus.</title>
        <authorList>
            <person name="Mahan K.M."/>
        </authorList>
    </citation>
    <scope>NUCLEOTIDE SEQUENCE</scope>
    <source>
        <strain evidence="3">UTEX B ZZ1240</strain>
    </source>
</reference>
<dbReference type="EMBL" id="JAFCMP010000334">
    <property type="protein sequence ID" value="KAG5181235.1"/>
    <property type="molecule type" value="Genomic_DNA"/>
</dbReference>
<feature type="region of interest" description="Disordered" evidence="1">
    <location>
        <begin position="443"/>
        <end position="577"/>
    </location>
</feature>
<feature type="region of interest" description="Disordered" evidence="1">
    <location>
        <begin position="113"/>
        <end position="133"/>
    </location>
</feature>
<dbReference type="PANTHER" id="PTHR45978:SF7">
    <property type="entry name" value="SPX DOMAIN-CONTAINING PROTEIN 4"/>
    <property type="match status" value="1"/>
</dbReference>
<feature type="compositionally biased region" description="Pro residues" evidence="1">
    <location>
        <begin position="703"/>
        <end position="720"/>
    </location>
</feature>
<evidence type="ECO:0000313" key="4">
    <source>
        <dbReference type="Proteomes" id="UP000664859"/>
    </source>
</evidence>
<feature type="compositionally biased region" description="Gly residues" evidence="1">
    <location>
        <begin position="671"/>
        <end position="697"/>
    </location>
</feature>
<dbReference type="InterPro" id="IPR031142">
    <property type="entry name" value="SPX_prot"/>
</dbReference>
<feature type="compositionally biased region" description="Gly residues" evidence="1">
    <location>
        <begin position="493"/>
        <end position="503"/>
    </location>
</feature>
<dbReference type="InterPro" id="IPR004331">
    <property type="entry name" value="SPX_dom"/>
</dbReference>